<evidence type="ECO:0000313" key="4">
    <source>
        <dbReference type="EMBL" id="MBO0511753.1"/>
    </source>
</evidence>
<organism evidence="4 5">
    <name type="scientific">Streptomyces beijiangensis</name>
    <dbReference type="NCBI Taxonomy" id="163361"/>
    <lineage>
        <taxon>Bacteria</taxon>
        <taxon>Bacillati</taxon>
        <taxon>Actinomycetota</taxon>
        <taxon>Actinomycetes</taxon>
        <taxon>Kitasatosporales</taxon>
        <taxon>Streptomycetaceae</taxon>
        <taxon>Streptomyces</taxon>
    </lineage>
</organism>
<comment type="caution">
    <text evidence="4">The sequence shown here is derived from an EMBL/GenBank/DDBJ whole genome shotgun (WGS) entry which is preliminary data.</text>
</comment>
<dbReference type="PANTHER" id="PTHR45947:SF13">
    <property type="entry name" value="TRANSFERASE"/>
    <property type="match status" value="1"/>
</dbReference>
<dbReference type="InterPro" id="IPR050194">
    <property type="entry name" value="Glycosyltransferase_grp1"/>
</dbReference>
<dbReference type="Pfam" id="PF13692">
    <property type="entry name" value="Glyco_trans_1_4"/>
    <property type="match status" value="1"/>
</dbReference>
<dbReference type="Proteomes" id="UP000664167">
    <property type="component" value="Unassembled WGS sequence"/>
</dbReference>
<keyword evidence="5" id="KW-1185">Reference proteome</keyword>
<dbReference type="RefSeq" id="WP_206961162.1">
    <property type="nucleotide sequence ID" value="NZ_BAAAJJ010000003.1"/>
</dbReference>
<dbReference type="EMBL" id="JAFLRJ010000068">
    <property type="protein sequence ID" value="MBO0511753.1"/>
    <property type="molecule type" value="Genomic_DNA"/>
</dbReference>
<sequence>MTSLRIALVHSFYGSEAPSGENEAVLAQAAALGRAGHDVHLVAARTDELRERSGYAARCAVTVATGRGRSPVRELRSFAPDVVHVHNLFPNFGRDWTSGWTGPLVTTLHNYRPLCAAATLYRDAGHCTSCLTGDRWAGLRHGCYRGSRTATLPLAWAGRGGVAADPLLRRADRVVVLSELSRDTYARAGLPVGRTALIPNFVSPVDAPAAGPGSAWVYAGRLSPEKGIVDLLRKWPEGERLDVIGSGPMEAACRAEAPASVRFLGALGREELRRGLSAYRGLVFPSRCLEGVPLVYLEALAAGLPVLALEGSTVPVLVRAEGTGHVVGWDTPLADSLRAAGRDFPALRERCREVYGQRYGEEAWVGATVRMYGQASGHGAGSLPSAIPVAAV</sequence>
<dbReference type="AlphaFoldDB" id="A0A939F4H5"/>
<dbReference type="Gene3D" id="3.40.50.2000">
    <property type="entry name" value="Glycogen Phosphorylase B"/>
    <property type="match status" value="2"/>
</dbReference>
<name>A0A939F4H5_9ACTN</name>
<dbReference type="CDD" id="cd03801">
    <property type="entry name" value="GT4_PimA-like"/>
    <property type="match status" value="1"/>
</dbReference>
<dbReference type="InterPro" id="IPR028098">
    <property type="entry name" value="Glyco_trans_4-like_N"/>
</dbReference>
<reference evidence="4" key="1">
    <citation type="submission" date="2021-03" db="EMBL/GenBank/DDBJ databases">
        <title>Streptomyces poriferae sp. nov., a novel marine sponge-derived Actinobacteria species with anti-MRSA activity.</title>
        <authorList>
            <person name="Sandoval-Powers M."/>
            <person name="Kralova S."/>
            <person name="Nguyen G.-S."/>
            <person name="Fawwal D."/>
            <person name="Degnes K."/>
            <person name="Klinkenberg G."/>
            <person name="Sletta H."/>
            <person name="Wentzel A."/>
            <person name="Liles M.R."/>
        </authorList>
    </citation>
    <scope>NUCLEOTIDE SEQUENCE</scope>
    <source>
        <strain evidence="4">DSM 41794</strain>
    </source>
</reference>
<gene>
    <name evidence="4" type="ORF">J0695_07985</name>
</gene>
<protein>
    <submittedName>
        <fullName evidence="4">Glycosyltransferase family 4 protein</fullName>
    </submittedName>
</protein>
<evidence type="ECO:0000256" key="2">
    <source>
        <dbReference type="ARBA" id="ARBA00022679"/>
    </source>
</evidence>
<evidence type="ECO:0000313" key="5">
    <source>
        <dbReference type="Proteomes" id="UP000664167"/>
    </source>
</evidence>
<keyword evidence="1" id="KW-0328">Glycosyltransferase</keyword>
<feature type="domain" description="Glycosyltransferase subfamily 4-like N-terminal" evidence="3">
    <location>
        <begin position="25"/>
        <end position="203"/>
    </location>
</feature>
<keyword evidence="2" id="KW-0808">Transferase</keyword>
<accession>A0A939F4H5</accession>
<dbReference type="Pfam" id="PF13439">
    <property type="entry name" value="Glyco_transf_4"/>
    <property type="match status" value="1"/>
</dbReference>
<dbReference type="GO" id="GO:0016757">
    <property type="term" value="F:glycosyltransferase activity"/>
    <property type="evidence" value="ECO:0007669"/>
    <property type="project" value="UniProtKB-KW"/>
</dbReference>
<dbReference type="SUPFAM" id="SSF53756">
    <property type="entry name" value="UDP-Glycosyltransferase/glycogen phosphorylase"/>
    <property type="match status" value="1"/>
</dbReference>
<dbReference type="GO" id="GO:1901137">
    <property type="term" value="P:carbohydrate derivative biosynthetic process"/>
    <property type="evidence" value="ECO:0007669"/>
    <property type="project" value="UniProtKB-ARBA"/>
</dbReference>
<proteinExistence type="predicted"/>
<evidence type="ECO:0000256" key="1">
    <source>
        <dbReference type="ARBA" id="ARBA00022676"/>
    </source>
</evidence>
<dbReference type="PANTHER" id="PTHR45947">
    <property type="entry name" value="SULFOQUINOVOSYL TRANSFERASE SQD2"/>
    <property type="match status" value="1"/>
</dbReference>
<evidence type="ECO:0000259" key="3">
    <source>
        <dbReference type="Pfam" id="PF13439"/>
    </source>
</evidence>